<dbReference type="EnsemblMetazoa" id="SMAR006734-RA">
    <property type="protein sequence ID" value="SMAR006734-PA"/>
    <property type="gene ID" value="SMAR006734"/>
</dbReference>
<protein>
    <recommendedName>
        <fullName evidence="4">Retrotransposon gag domain-containing protein</fullName>
    </recommendedName>
</protein>
<dbReference type="Proteomes" id="UP000014500">
    <property type="component" value="Unassembled WGS sequence"/>
</dbReference>
<evidence type="ECO:0000313" key="3">
    <source>
        <dbReference type="Proteomes" id="UP000014500"/>
    </source>
</evidence>
<accession>T1IZQ1</accession>
<organism evidence="2 3">
    <name type="scientific">Strigamia maritima</name>
    <name type="common">European centipede</name>
    <name type="synonym">Geophilus maritimus</name>
    <dbReference type="NCBI Taxonomy" id="126957"/>
    <lineage>
        <taxon>Eukaryota</taxon>
        <taxon>Metazoa</taxon>
        <taxon>Ecdysozoa</taxon>
        <taxon>Arthropoda</taxon>
        <taxon>Myriapoda</taxon>
        <taxon>Chilopoda</taxon>
        <taxon>Pleurostigmophora</taxon>
        <taxon>Geophilomorpha</taxon>
        <taxon>Linotaeniidae</taxon>
        <taxon>Strigamia</taxon>
    </lineage>
</organism>
<reference evidence="2" key="2">
    <citation type="submission" date="2015-02" db="UniProtKB">
        <authorList>
            <consortium name="EnsemblMetazoa"/>
        </authorList>
    </citation>
    <scope>IDENTIFICATION</scope>
</reference>
<feature type="compositionally biased region" description="Polar residues" evidence="1">
    <location>
        <begin position="226"/>
        <end position="295"/>
    </location>
</feature>
<dbReference type="EMBL" id="AFFK01020505">
    <property type="status" value="NOT_ANNOTATED_CDS"/>
    <property type="molecule type" value="Genomic_DNA"/>
</dbReference>
<feature type="compositionally biased region" description="Low complexity" evidence="1">
    <location>
        <begin position="303"/>
        <end position="335"/>
    </location>
</feature>
<reference evidence="3" key="1">
    <citation type="submission" date="2011-05" db="EMBL/GenBank/DDBJ databases">
        <authorList>
            <person name="Richards S.R."/>
            <person name="Qu J."/>
            <person name="Jiang H."/>
            <person name="Jhangiani S.N."/>
            <person name="Agravi P."/>
            <person name="Goodspeed R."/>
            <person name="Gross S."/>
            <person name="Mandapat C."/>
            <person name="Jackson L."/>
            <person name="Mathew T."/>
            <person name="Pu L."/>
            <person name="Thornton R."/>
            <person name="Saada N."/>
            <person name="Wilczek-Boney K.B."/>
            <person name="Lee S."/>
            <person name="Kovar C."/>
            <person name="Wu Y."/>
            <person name="Scherer S.E."/>
            <person name="Worley K.C."/>
            <person name="Muzny D.M."/>
            <person name="Gibbs R."/>
        </authorList>
    </citation>
    <scope>NUCLEOTIDE SEQUENCE</scope>
    <source>
        <strain evidence="3">Brora</strain>
    </source>
</reference>
<dbReference type="HOGENOM" id="CLU_498135_0_0_1"/>
<evidence type="ECO:0000313" key="2">
    <source>
        <dbReference type="EnsemblMetazoa" id="SMAR006734-PA"/>
    </source>
</evidence>
<dbReference type="AlphaFoldDB" id="T1IZQ1"/>
<name>T1IZQ1_STRMM</name>
<sequence length="547" mass="60471">MSTENNIQPAIDLDGNHTLDLNIANNQMNDSSQWTDESHISNTTGNGRVYVDIADANWRQICRQLNIAETRFASKQDFLACLSDLLANHREQLEASKSIERRLLKERLQQNRLESEAREKDLLEQLQIAKDIIRSAEILFPDQVAQPIATIGSNQRASTPIQQPIAPNNPAGPTITYPLINLGNNVQTRIIPVVDSVQGNIGNSPNPQNTINNPVITNGNCASLNLSISSSPRNHNDPNGQIGNSPISQPNPNLQTNTTSGNSNSQHYLQGNFPSQVPTGNQQNLQSGNNFQILNGGSGGNGNFQTNNGPYGNNNFQNRSGINNPPTNGNNNSGNRNYFYNINGGNNIPNANKFSNFNGNNTQNGNNFHNTNGNIPFSPEQLKFFQDNFGNNFNSGHTSPRTSDASTANILKNMSYKANVIKFFSGRGTDDDLFGFLEAVKGAALAINDTLDGALKKCVPLHLTDVAALWYRDNLPQMNTWEKFESLFKSRYALSETQMGDKLRATRPKHSETTFKYVERFYGLWCRQTHYNEFGAAGLLWSMSTNT</sequence>
<evidence type="ECO:0000256" key="1">
    <source>
        <dbReference type="SAM" id="MobiDB-lite"/>
    </source>
</evidence>
<evidence type="ECO:0008006" key="4">
    <source>
        <dbReference type="Google" id="ProtNLM"/>
    </source>
</evidence>
<keyword evidence="3" id="KW-1185">Reference proteome</keyword>
<feature type="region of interest" description="Disordered" evidence="1">
    <location>
        <begin position="226"/>
        <end position="335"/>
    </location>
</feature>
<proteinExistence type="predicted"/>